<sequence length="326" mass="36453">MNELRVELLQNLMLVEERRNETRGKFNFYRHFLTIKKNGRVHFADYFEAVGAKMTVTPCETLLFSKRPYNAGERILVDGAGKTCTTYNSNGASTIEGPRALLYIQIARELSRTPSLATDYFKLYNRGITRAHGVGSIVDGTPVTDIFLVQTIAEHNSHFFPERALLFNEINTPGTSTSAGLWIKASYIDHSCVSNCSRSFLSDMLIVRTVKPIAINEAMTFSYINPLQSYQGRHRDLRQWNISCTCRLCKYEGSLPSAVLDRLEALAGELEDLMNRTPNVRVGDQTIKKVKSCLQKLQSAYDPDLGLPCPIAVKGPLAHQKALGPG</sequence>
<dbReference type="Pfam" id="PF00856">
    <property type="entry name" value="SET"/>
    <property type="match status" value="1"/>
</dbReference>
<reference evidence="2" key="1">
    <citation type="journal article" date="2020" name="Stud. Mycol.">
        <title>101 Dothideomycetes genomes: a test case for predicting lifestyles and emergence of pathogens.</title>
        <authorList>
            <person name="Haridas S."/>
            <person name="Albert R."/>
            <person name="Binder M."/>
            <person name="Bloem J."/>
            <person name="Labutti K."/>
            <person name="Salamov A."/>
            <person name="Andreopoulos B."/>
            <person name="Baker S."/>
            <person name="Barry K."/>
            <person name="Bills G."/>
            <person name="Bluhm B."/>
            <person name="Cannon C."/>
            <person name="Castanera R."/>
            <person name="Culley D."/>
            <person name="Daum C."/>
            <person name="Ezra D."/>
            <person name="Gonzalez J."/>
            <person name="Henrissat B."/>
            <person name="Kuo A."/>
            <person name="Liang C."/>
            <person name="Lipzen A."/>
            <person name="Lutzoni F."/>
            <person name="Magnuson J."/>
            <person name="Mondo S."/>
            <person name="Nolan M."/>
            <person name="Ohm R."/>
            <person name="Pangilinan J."/>
            <person name="Park H.-J."/>
            <person name="Ramirez L."/>
            <person name="Alfaro M."/>
            <person name="Sun H."/>
            <person name="Tritt A."/>
            <person name="Yoshinaga Y."/>
            <person name="Zwiers L.-H."/>
            <person name="Turgeon B."/>
            <person name="Goodwin S."/>
            <person name="Spatafora J."/>
            <person name="Crous P."/>
            <person name="Grigoriev I."/>
        </authorList>
    </citation>
    <scope>NUCLEOTIDE SEQUENCE</scope>
    <source>
        <strain evidence="2">CBS 101060</strain>
    </source>
</reference>
<name>A0A9P4VTX8_9PEZI</name>
<dbReference type="EMBL" id="MU006090">
    <property type="protein sequence ID" value="KAF2841950.1"/>
    <property type="molecule type" value="Genomic_DNA"/>
</dbReference>
<organism evidence="2 3">
    <name type="scientific">Patellaria atrata CBS 101060</name>
    <dbReference type="NCBI Taxonomy" id="1346257"/>
    <lineage>
        <taxon>Eukaryota</taxon>
        <taxon>Fungi</taxon>
        <taxon>Dikarya</taxon>
        <taxon>Ascomycota</taxon>
        <taxon>Pezizomycotina</taxon>
        <taxon>Dothideomycetes</taxon>
        <taxon>Dothideomycetes incertae sedis</taxon>
        <taxon>Patellariales</taxon>
        <taxon>Patellariaceae</taxon>
        <taxon>Patellaria</taxon>
    </lineage>
</organism>
<dbReference type="InterPro" id="IPR046341">
    <property type="entry name" value="SET_dom_sf"/>
</dbReference>
<accession>A0A9P4VTX8</accession>
<dbReference type="OrthoDB" id="438641at2759"/>
<comment type="caution">
    <text evidence="2">The sequence shown here is derived from an EMBL/GenBank/DDBJ whole genome shotgun (WGS) entry which is preliminary data.</text>
</comment>
<feature type="domain" description="SET" evidence="1">
    <location>
        <begin position="63"/>
        <end position="223"/>
    </location>
</feature>
<dbReference type="PANTHER" id="PTHR47643">
    <property type="entry name" value="TPR DOMAIN PROTEIN (AFU_ORTHOLOGUE AFUA_5G12710)"/>
    <property type="match status" value="1"/>
</dbReference>
<dbReference type="Proteomes" id="UP000799429">
    <property type="component" value="Unassembled WGS sequence"/>
</dbReference>
<gene>
    <name evidence="2" type="ORF">M501DRAFT_362241</name>
</gene>
<dbReference type="SUPFAM" id="SSF82199">
    <property type="entry name" value="SET domain"/>
    <property type="match status" value="1"/>
</dbReference>
<keyword evidence="3" id="KW-1185">Reference proteome</keyword>
<dbReference type="Gene3D" id="2.170.270.10">
    <property type="entry name" value="SET domain"/>
    <property type="match status" value="1"/>
</dbReference>
<dbReference type="InterPro" id="IPR053209">
    <property type="entry name" value="Gramillin-biosynth_MTr"/>
</dbReference>
<dbReference type="AlphaFoldDB" id="A0A9P4VTX8"/>
<evidence type="ECO:0000313" key="2">
    <source>
        <dbReference type="EMBL" id="KAF2841950.1"/>
    </source>
</evidence>
<dbReference type="CDD" id="cd20071">
    <property type="entry name" value="SET_SMYD"/>
    <property type="match status" value="1"/>
</dbReference>
<evidence type="ECO:0000313" key="3">
    <source>
        <dbReference type="Proteomes" id="UP000799429"/>
    </source>
</evidence>
<dbReference type="PANTHER" id="PTHR47643:SF2">
    <property type="entry name" value="TPR DOMAIN PROTEIN (AFU_ORTHOLOGUE AFUA_5G12710)"/>
    <property type="match status" value="1"/>
</dbReference>
<protein>
    <recommendedName>
        <fullName evidence="1">SET domain-containing protein</fullName>
    </recommendedName>
</protein>
<evidence type="ECO:0000259" key="1">
    <source>
        <dbReference type="Pfam" id="PF00856"/>
    </source>
</evidence>
<dbReference type="InterPro" id="IPR001214">
    <property type="entry name" value="SET_dom"/>
</dbReference>
<proteinExistence type="predicted"/>